<dbReference type="EMBL" id="MPUH01000372">
    <property type="protein sequence ID" value="OMJ81620.1"/>
    <property type="molecule type" value="Genomic_DNA"/>
</dbReference>
<comment type="caution">
    <text evidence="2">The sequence shown here is derived from an EMBL/GenBank/DDBJ whole genome shotgun (WGS) entry which is preliminary data.</text>
</comment>
<accession>A0A1R2BXT7</accession>
<dbReference type="Proteomes" id="UP000187209">
    <property type="component" value="Unassembled WGS sequence"/>
</dbReference>
<keyword evidence="1" id="KW-0175">Coiled coil</keyword>
<reference evidence="2 3" key="1">
    <citation type="submission" date="2016-11" db="EMBL/GenBank/DDBJ databases">
        <title>The macronuclear genome of Stentor coeruleus: a giant cell with tiny introns.</title>
        <authorList>
            <person name="Slabodnick M."/>
            <person name="Ruby J.G."/>
            <person name="Reiff S.B."/>
            <person name="Swart E.C."/>
            <person name="Gosai S."/>
            <person name="Prabakaran S."/>
            <person name="Witkowska E."/>
            <person name="Larue G.E."/>
            <person name="Fisher S."/>
            <person name="Freeman R.M."/>
            <person name="Gunawardena J."/>
            <person name="Chu W."/>
            <person name="Stover N.A."/>
            <person name="Gregory B.D."/>
            <person name="Nowacki M."/>
            <person name="Derisi J."/>
            <person name="Roy S.W."/>
            <person name="Marshall W.F."/>
            <person name="Sood P."/>
        </authorList>
    </citation>
    <scope>NUCLEOTIDE SEQUENCE [LARGE SCALE GENOMIC DNA]</scope>
    <source>
        <strain evidence="2">WM001</strain>
    </source>
</reference>
<feature type="coiled-coil region" evidence="1">
    <location>
        <begin position="139"/>
        <end position="169"/>
    </location>
</feature>
<protein>
    <submittedName>
        <fullName evidence="2">Uncharacterized protein</fullName>
    </submittedName>
</protein>
<feature type="coiled-coil region" evidence="1">
    <location>
        <begin position="282"/>
        <end position="373"/>
    </location>
</feature>
<keyword evidence="3" id="KW-1185">Reference proteome</keyword>
<evidence type="ECO:0000313" key="3">
    <source>
        <dbReference type="Proteomes" id="UP000187209"/>
    </source>
</evidence>
<sequence>MALVHRRNNSNLVNCSGTDDIEKQIDRLNLALQIAMQEIEAGSSNSRVPSRFSVVNSEFCFGGDADNNTSIQSDDLHLPLEFEQKIEELIQTIDRDKMIIEDMRSNEVRRYFADLAKANAVNAEIIRSEIELSLKVQKNMIIEKEKKNFEDKLDELDTLKEEYIKKKNDVVGMHQKLIEKETLLIQKEKELRASRIAFDRHKLLWEQNHGSFKETKENFAPDDPDMPTIKAPRSKETALNPLRSSMPVMTNLKSLLSNPLTEISCEVKKNGAPRTDIDFSSLDLLQEELKIKEAELNKFSITNNMDTSKLEVQIDQLKNRIATLRGKKVMYESSQTTKLMSTIVQSIQKQSKKEESVNNRNELLERMKRKENSQKPPMPETDNFKLKQLDIKVQEPSETTKRFLFSDAPTPRGIITPWSTPRTTEKDDPYRIYFENKKKLLQEKEKELMQREIMMQETWMKLPGAKELIENVNMMLGKVSVEKTLMEGQREEFEKEKLEFLRSKEKAVAAGKNSL</sequence>
<gene>
    <name evidence="2" type="ORF">SteCoe_17836</name>
</gene>
<dbReference type="OrthoDB" id="327600at2759"/>
<dbReference type="AlphaFoldDB" id="A0A1R2BXT7"/>
<organism evidence="2 3">
    <name type="scientific">Stentor coeruleus</name>
    <dbReference type="NCBI Taxonomy" id="5963"/>
    <lineage>
        <taxon>Eukaryota</taxon>
        <taxon>Sar</taxon>
        <taxon>Alveolata</taxon>
        <taxon>Ciliophora</taxon>
        <taxon>Postciliodesmatophora</taxon>
        <taxon>Heterotrichea</taxon>
        <taxon>Heterotrichida</taxon>
        <taxon>Stentoridae</taxon>
        <taxon>Stentor</taxon>
    </lineage>
</organism>
<evidence type="ECO:0000256" key="1">
    <source>
        <dbReference type="SAM" id="Coils"/>
    </source>
</evidence>
<evidence type="ECO:0000313" key="2">
    <source>
        <dbReference type="EMBL" id="OMJ81620.1"/>
    </source>
</evidence>
<proteinExistence type="predicted"/>
<name>A0A1R2BXT7_9CILI</name>